<keyword evidence="4" id="KW-0472">Membrane</keyword>
<evidence type="ECO:0000256" key="2">
    <source>
        <dbReference type="ARBA" id="ARBA00022692"/>
    </source>
</evidence>
<feature type="region of interest" description="Disordered" evidence="5">
    <location>
        <begin position="1535"/>
        <end position="1559"/>
    </location>
</feature>
<evidence type="ECO:0008006" key="8">
    <source>
        <dbReference type="Google" id="ProtNLM"/>
    </source>
</evidence>
<comment type="subcellular location">
    <subcellularLocation>
        <location evidence="1">Membrane</location>
        <topology evidence="1">Single-pass membrane protein</topology>
    </subcellularLocation>
</comment>
<feature type="compositionally biased region" description="Acidic residues" evidence="5">
    <location>
        <begin position="1545"/>
        <end position="1559"/>
    </location>
</feature>
<evidence type="ECO:0000256" key="4">
    <source>
        <dbReference type="ARBA" id="ARBA00023136"/>
    </source>
</evidence>
<dbReference type="RefSeq" id="WP_265765387.1">
    <property type="nucleotide sequence ID" value="NZ_JAGGJA010000004.1"/>
</dbReference>
<keyword evidence="3" id="KW-1133">Transmembrane helix</keyword>
<evidence type="ECO:0000313" key="7">
    <source>
        <dbReference type="Proteomes" id="UP001207918"/>
    </source>
</evidence>
<proteinExistence type="predicted"/>
<protein>
    <recommendedName>
        <fullName evidence="8">AsmA domain-containing protein</fullName>
    </recommendedName>
</protein>
<dbReference type="PANTHER" id="PTHR36985">
    <property type="entry name" value="TRANSLOCATION AND ASSEMBLY MODULE SUBUNIT TAMB"/>
    <property type="match status" value="1"/>
</dbReference>
<dbReference type="EMBL" id="JAGGJA010000004">
    <property type="protein sequence ID" value="MCW9706658.1"/>
    <property type="molecule type" value="Genomic_DNA"/>
</dbReference>
<keyword evidence="7" id="KW-1185">Reference proteome</keyword>
<evidence type="ECO:0000256" key="3">
    <source>
        <dbReference type="ARBA" id="ARBA00022989"/>
    </source>
</evidence>
<reference evidence="6 7" key="1">
    <citation type="submission" date="2021-03" db="EMBL/GenBank/DDBJ databases">
        <title>Aliifodinibius sp. nov., a new bacterium isolated from saline soil.</title>
        <authorList>
            <person name="Galisteo C."/>
            <person name="De La Haba R."/>
            <person name="Sanchez-Porro C."/>
            <person name="Ventosa A."/>
        </authorList>
    </citation>
    <scope>NUCLEOTIDE SEQUENCE [LARGE SCALE GENOMIC DNA]</scope>
    <source>
        <strain evidence="6 7">1BSP15-2V2</strain>
    </source>
</reference>
<keyword evidence="2" id="KW-0812">Transmembrane</keyword>
<evidence type="ECO:0000313" key="6">
    <source>
        <dbReference type="EMBL" id="MCW9706658.1"/>
    </source>
</evidence>
<gene>
    <name evidence="6" type="ORF">J6I44_07310</name>
</gene>
<name>A0ABT3PLQ5_9BACT</name>
<accession>A0ABT3PLQ5</accession>
<dbReference type="Proteomes" id="UP001207918">
    <property type="component" value="Unassembled WGS sequence"/>
</dbReference>
<organism evidence="6 7">
    <name type="scientific">Fodinibius salsisoli</name>
    <dbReference type="NCBI Taxonomy" id="2820877"/>
    <lineage>
        <taxon>Bacteria</taxon>
        <taxon>Pseudomonadati</taxon>
        <taxon>Balneolota</taxon>
        <taxon>Balneolia</taxon>
        <taxon>Balneolales</taxon>
        <taxon>Balneolaceae</taxon>
        <taxon>Fodinibius</taxon>
    </lineage>
</organism>
<dbReference type="PANTHER" id="PTHR36985:SF1">
    <property type="entry name" value="TRANSLOCATION AND ASSEMBLY MODULE SUBUNIT TAMB"/>
    <property type="match status" value="1"/>
</dbReference>
<comment type="caution">
    <text evidence="6">The sequence shown here is derived from an EMBL/GenBank/DDBJ whole genome shotgun (WGS) entry which is preliminary data.</text>
</comment>
<sequence length="1559" mass="173230">MWGTVLIILLVVLIGIGGAVGLLQLDAVQDYLIDRVESRVAQNYKANLSVGAVDGFVPFNIQLQDVVVTRGDSAKADTVATIAEVENQIDIWSLLQNKVSVSGLVIREAEVWMQKNEAGQLTLLERIPQPADTSNTVEEPWLSNVEILAPRVEVVEGVLHLESPGSGFKALDLPNPVTISSINANFFLEWTEQQRYLDIEGLSAESTGLDISPFSMTGQVYSDQRYLEFNSFYVHFGSSEIILNGEIDGIDIGTPGFIDQFLAARYDLDVEATALYPQEFKDILPATPDVEGPFTVQLRTEGSTDSLWVDEVSLGKGESLFRLNGLFQNLQQQDAFAYRVSIDSVNLRKEDVRPLVDTLKAPRYRALEDLTMKGTANGSLDSIYVDLALHSPLGSLDLQGGSQLKAPHQYTGNMMADSLDVSWLNPTVLDTTSLNFDAQITGSGFNLEQAGSDLNVTFSESLVDRQTFDQLQLNSSLNNKVWTQQYSYRSGEQSINGSGRVDFNREHPPVTLQGQAENINLTEIIGDTSVAETKLNFEYNVETQGITANEIEGRANLDVAPSVIAGDTVEAHQFYADIITLEGQQRSFRLTSSLFDMEVQGQVYPNDIATQYRYWAGYITQRYQNEIRVDSTARAFTALPSLSKNIVLDGNIQAKDINLVKKYLPGFPSVNTDSRATFNVNSNGNRLLLSANVQADSLQYDQWDVKNGNAQLTASFRSDQLLKKSASVDIRANIGQLQSSSVNMDSVGINLALEQDSIRYSQYVGNIGENAHFNLDLNGSLTDSSVVASIQDFYLGNDSYAWRNQDTPALHFKEEKQIAFENFRFANEDEYFQMQGTLSSSREDSLTYMLKNINLARISELVEGRIDFEGILNGNLMTRSLTQQPTVQGQLDVSRLALDDRMVGDVSFDSQYNPSEDRFDTKIEVLTDSAKYKEYLERNDQVQQHFVLDGYFVTPKPNVAQDSLFHFDADFKQIDMWVIPLIVDDIFQQMEGQAVGNGYISGNFEDIDFHADFDAQSVFIKPRFLNTNFFVNGPVSVDRDEGVTFDSLSVMDTKGGTGTFWGNVDFNDFKPIKEIDLSLAMNNLQFMNSTMDPDVPFFGNISGTGSIRMSGTNRDLYMRTEQPVEVSNNSRVSIPLLDETELNETGQFIQFVDSFDERKKTTTQSPENIGGNAGEEELQDQIQDMTFSERFDLDLRFTTDDNIAVNLIFDPVTGEVLNARGAGQMRITMQNQEVQMFGQYRINSGTYQFVTGEIISRRLELQPGGTIVWEGPADNARLDISAIYHARPNIATLTAEGAIESQDRQSSQQVPVDLIVDITGTLNSVGNSYYFQLPSSLDLSSSSTLSYTINQINRDEQQKLLQATSILFTGQFIPTQGAGSGTASLSQNLTRGSTVLNPLLSNQVISPLLSSQINALLNSDVSRLDIDFNLNAYNEVDLGIALRLYNDRLILRREGQITGGSSQATLGDRIGDLNATYRISRRLSLTAFHRQNQVLSNFGAQQAGDVTPRVDGVGLEAQLQFNTWQELWNKIMGTSPAAAARKEEEENNEENLAEEPEKK</sequence>
<evidence type="ECO:0000256" key="5">
    <source>
        <dbReference type="SAM" id="MobiDB-lite"/>
    </source>
</evidence>
<evidence type="ECO:0000256" key="1">
    <source>
        <dbReference type="ARBA" id="ARBA00004167"/>
    </source>
</evidence>